<accession>X0XXM4</accession>
<dbReference type="AlphaFoldDB" id="X0XXM4"/>
<dbReference type="Gene3D" id="3.40.50.150">
    <property type="entry name" value="Vaccinia Virus protein VP39"/>
    <property type="match status" value="1"/>
</dbReference>
<dbReference type="PROSITE" id="PS00092">
    <property type="entry name" value="N6_MTASE"/>
    <property type="match status" value="1"/>
</dbReference>
<name>X0XXM4_9ZZZZ</name>
<sequence length="79" mass="8963">MDCVVTDPPYGMSFMGKDWDSALPPKEAFTEMYRVLKSGALAFVMSSPRQDLLWRMMSLLESVGFELKQSPLYWAYASG</sequence>
<gene>
    <name evidence="1" type="ORF">S01H1_85190</name>
</gene>
<evidence type="ECO:0000313" key="1">
    <source>
        <dbReference type="EMBL" id="GAG48169.1"/>
    </source>
</evidence>
<protein>
    <submittedName>
        <fullName evidence="1">Uncharacterized protein</fullName>
    </submittedName>
</protein>
<comment type="caution">
    <text evidence="1">The sequence shown here is derived from an EMBL/GenBank/DDBJ whole genome shotgun (WGS) entry which is preliminary data.</text>
</comment>
<proteinExistence type="predicted"/>
<dbReference type="GO" id="GO:0003676">
    <property type="term" value="F:nucleic acid binding"/>
    <property type="evidence" value="ECO:0007669"/>
    <property type="project" value="InterPro"/>
</dbReference>
<feature type="non-terminal residue" evidence="1">
    <location>
        <position position="79"/>
    </location>
</feature>
<dbReference type="EMBL" id="BARS01058407">
    <property type="protein sequence ID" value="GAG48169.1"/>
    <property type="molecule type" value="Genomic_DNA"/>
</dbReference>
<dbReference type="InterPro" id="IPR029063">
    <property type="entry name" value="SAM-dependent_MTases_sf"/>
</dbReference>
<reference evidence="1" key="1">
    <citation type="journal article" date="2014" name="Front. Microbiol.">
        <title>High frequency of phylogenetically diverse reductive dehalogenase-homologous genes in deep subseafloor sedimentary metagenomes.</title>
        <authorList>
            <person name="Kawai M."/>
            <person name="Futagami T."/>
            <person name="Toyoda A."/>
            <person name="Takaki Y."/>
            <person name="Nishi S."/>
            <person name="Hori S."/>
            <person name="Arai W."/>
            <person name="Tsubouchi T."/>
            <person name="Morono Y."/>
            <person name="Uchiyama I."/>
            <person name="Ito T."/>
            <person name="Fujiyama A."/>
            <person name="Inagaki F."/>
            <person name="Takami H."/>
        </authorList>
    </citation>
    <scope>NUCLEOTIDE SEQUENCE</scope>
    <source>
        <strain evidence="1">Expedition CK06-06</strain>
    </source>
</reference>
<dbReference type="InterPro" id="IPR002052">
    <property type="entry name" value="DNA_methylase_N6_adenine_CS"/>
</dbReference>
<organism evidence="1">
    <name type="scientific">marine sediment metagenome</name>
    <dbReference type="NCBI Taxonomy" id="412755"/>
    <lineage>
        <taxon>unclassified sequences</taxon>
        <taxon>metagenomes</taxon>
        <taxon>ecological metagenomes</taxon>
    </lineage>
</organism>
<dbReference type="GO" id="GO:0032259">
    <property type="term" value="P:methylation"/>
    <property type="evidence" value="ECO:0007669"/>
    <property type="project" value="InterPro"/>
</dbReference>
<dbReference type="GO" id="GO:0008168">
    <property type="term" value="F:methyltransferase activity"/>
    <property type="evidence" value="ECO:0007669"/>
    <property type="project" value="InterPro"/>
</dbReference>
<dbReference type="SUPFAM" id="SSF53335">
    <property type="entry name" value="S-adenosyl-L-methionine-dependent methyltransferases"/>
    <property type="match status" value="1"/>
</dbReference>